<evidence type="ECO:0000313" key="5">
    <source>
        <dbReference type="EMBL" id="MDQ9072126.1"/>
    </source>
</evidence>
<evidence type="ECO:0000256" key="2">
    <source>
        <dbReference type="ARBA" id="ARBA00023125"/>
    </source>
</evidence>
<sequence length="245" mass="28504">MAVLLQQDLSSSELTLFAEILWKLGSKKGENDLRENIIADIAALLHADFVASYVWDAKHALSKHPVMWKIDQKAIQEYEQIWQYDDPITSELRKRQKPTFVNEVMAYSHLKKTSYYNEFLQPYGLYHGLNIYFMRDGIDLGDFRIWRASDSAMFTDREKRILNILEPYISNALPIEISTRYDLTPREHEIVLLVSKGLSDKDVANLLNIGFTTIRTHLKNAMKKIGCNNRTEMALHVQHSRNPQF</sequence>
<dbReference type="EMBL" id="JAVIDA010000015">
    <property type="protein sequence ID" value="MDQ9072126.1"/>
    <property type="molecule type" value="Genomic_DNA"/>
</dbReference>
<dbReference type="GO" id="GO:0006355">
    <property type="term" value="P:regulation of DNA-templated transcription"/>
    <property type="evidence" value="ECO:0007669"/>
    <property type="project" value="InterPro"/>
</dbReference>
<dbReference type="SUPFAM" id="SSF46894">
    <property type="entry name" value="C-terminal effector domain of the bipartite response regulators"/>
    <property type="match status" value="1"/>
</dbReference>
<organism evidence="5 6">
    <name type="scientific">Acinetobacter gerneri</name>
    <dbReference type="NCBI Taxonomy" id="202952"/>
    <lineage>
        <taxon>Bacteria</taxon>
        <taxon>Pseudomonadati</taxon>
        <taxon>Pseudomonadota</taxon>
        <taxon>Gammaproteobacteria</taxon>
        <taxon>Moraxellales</taxon>
        <taxon>Moraxellaceae</taxon>
        <taxon>Acinetobacter</taxon>
    </lineage>
</organism>
<dbReference type="SUPFAM" id="SSF55781">
    <property type="entry name" value="GAF domain-like"/>
    <property type="match status" value="1"/>
</dbReference>
<dbReference type="PROSITE" id="PS50043">
    <property type="entry name" value="HTH_LUXR_2"/>
    <property type="match status" value="1"/>
</dbReference>
<dbReference type="AlphaFoldDB" id="A0AAW8JKL5"/>
<accession>A0AAW8JKL5</accession>
<evidence type="ECO:0000256" key="3">
    <source>
        <dbReference type="ARBA" id="ARBA00023163"/>
    </source>
</evidence>
<dbReference type="PANTHER" id="PTHR44688">
    <property type="entry name" value="DNA-BINDING TRANSCRIPTIONAL ACTIVATOR DEVR_DOSR"/>
    <property type="match status" value="1"/>
</dbReference>
<dbReference type="PANTHER" id="PTHR44688:SF16">
    <property type="entry name" value="DNA-BINDING TRANSCRIPTIONAL ACTIVATOR DEVR_DOSR"/>
    <property type="match status" value="1"/>
</dbReference>
<keyword evidence="1" id="KW-0805">Transcription regulation</keyword>
<dbReference type="SMART" id="SM00421">
    <property type="entry name" value="HTH_LUXR"/>
    <property type="match status" value="1"/>
</dbReference>
<evidence type="ECO:0000313" key="6">
    <source>
        <dbReference type="Proteomes" id="UP001243195"/>
    </source>
</evidence>
<dbReference type="InterPro" id="IPR036388">
    <property type="entry name" value="WH-like_DNA-bd_sf"/>
</dbReference>
<dbReference type="Proteomes" id="UP001243195">
    <property type="component" value="Unassembled WGS sequence"/>
</dbReference>
<dbReference type="Gene3D" id="1.10.10.10">
    <property type="entry name" value="Winged helix-like DNA-binding domain superfamily/Winged helix DNA-binding domain"/>
    <property type="match status" value="1"/>
</dbReference>
<dbReference type="Pfam" id="PF00196">
    <property type="entry name" value="GerE"/>
    <property type="match status" value="1"/>
</dbReference>
<dbReference type="InterPro" id="IPR000792">
    <property type="entry name" value="Tscrpt_reg_LuxR_C"/>
</dbReference>
<dbReference type="InterPro" id="IPR016032">
    <property type="entry name" value="Sig_transdc_resp-reg_C-effctor"/>
</dbReference>
<keyword evidence="2" id="KW-0238">DNA-binding</keyword>
<comment type="caution">
    <text evidence="5">The sequence shown here is derived from an EMBL/GenBank/DDBJ whole genome shotgun (WGS) entry which is preliminary data.</text>
</comment>
<gene>
    <name evidence="5" type="ORF">RFH51_11715</name>
</gene>
<dbReference type="GO" id="GO:0003677">
    <property type="term" value="F:DNA binding"/>
    <property type="evidence" value="ECO:0007669"/>
    <property type="project" value="UniProtKB-KW"/>
</dbReference>
<protein>
    <submittedName>
        <fullName evidence="5">Helix-turn-helix transcriptional regulator</fullName>
    </submittedName>
</protein>
<dbReference type="PRINTS" id="PR00038">
    <property type="entry name" value="HTHLUXR"/>
</dbReference>
<proteinExistence type="predicted"/>
<feature type="domain" description="HTH luxR-type" evidence="4">
    <location>
        <begin position="176"/>
        <end position="241"/>
    </location>
</feature>
<keyword evidence="3" id="KW-0804">Transcription</keyword>
<evidence type="ECO:0000259" key="4">
    <source>
        <dbReference type="PROSITE" id="PS50043"/>
    </source>
</evidence>
<reference evidence="5" key="1">
    <citation type="submission" date="2023-08" db="EMBL/GenBank/DDBJ databases">
        <title>Emergence of clinically-relevant ST2 carbapenem-resistant Acinetobacter baumannii strains in hospital sewages in Zhejiang, East of China.</title>
        <authorList>
            <person name="Kaichao C."/>
            <person name="Zhang R."/>
        </authorList>
    </citation>
    <scope>NUCLEOTIDE SEQUENCE</scope>
    <source>
        <strain evidence="5">M-SY-60</strain>
    </source>
</reference>
<evidence type="ECO:0000256" key="1">
    <source>
        <dbReference type="ARBA" id="ARBA00023015"/>
    </source>
</evidence>
<dbReference type="RefSeq" id="WP_308956593.1">
    <property type="nucleotide sequence ID" value="NZ_JAVICY010000018.1"/>
</dbReference>
<name>A0AAW8JKL5_9GAMM</name>
<dbReference type="CDD" id="cd06170">
    <property type="entry name" value="LuxR_C_like"/>
    <property type="match status" value="1"/>
</dbReference>